<dbReference type="GO" id="GO:0016805">
    <property type="term" value="F:dipeptidase activity"/>
    <property type="evidence" value="ECO:0007669"/>
    <property type="project" value="UniProtKB-KW"/>
</dbReference>
<comment type="cofactor">
    <cofactor evidence="1">
        <name>Zn(2+)</name>
        <dbReference type="ChEBI" id="CHEBI:29105"/>
    </cofactor>
</comment>
<dbReference type="EMBL" id="AMYT01000022">
    <property type="protein sequence ID" value="EKU26973.1"/>
    <property type="molecule type" value="Genomic_DNA"/>
</dbReference>
<dbReference type="eggNOG" id="COG0624">
    <property type="taxonomic scope" value="Bacteria"/>
</dbReference>
<dbReference type="InterPro" id="IPR036264">
    <property type="entry name" value="Bact_exopeptidase_dim_dom"/>
</dbReference>
<keyword evidence="4" id="KW-0479">Metal-binding</keyword>
<proteinExistence type="inferred from homology"/>
<evidence type="ECO:0000256" key="2">
    <source>
        <dbReference type="ARBA" id="ARBA00006247"/>
    </source>
</evidence>
<dbReference type="PANTHER" id="PTHR43808:SF31">
    <property type="entry name" value="N-ACETYL-L-CITRULLINE DEACETYLASE"/>
    <property type="match status" value="1"/>
</dbReference>
<dbReference type="Gene3D" id="3.40.630.10">
    <property type="entry name" value="Zn peptidases"/>
    <property type="match status" value="1"/>
</dbReference>
<evidence type="ECO:0000259" key="9">
    <source>
        <dbReference type="Pfam" id="PF07687"/>
    </source>
</evidence>
<evidence type="ECO:0000256" key="6">
    <source>
        <dbReference type="ARBA" id="ARBA00022833"/>
    </source>
</evidence>
<name>K8ZK57_9ENTE</name>
<organism evidence="10 11">
    <name type="scientific">Catellicoccus marimammalium M35/04/3</name>
    <dbReference type="NCBI Taxonomy" id="1234409"/>
    <lineage>
        <taxon>Bacteria</taxon>
        <taxon>Bacillati</taxon>
        <taxon>Bacillota</taxon>
        <taxon>Bacilli</taxon>
        <taxon>Lactobacillales</taxon>
        <taxon>Enterococcaceae</taxon>
        <taxon>Catellicoccus</taxon>
    </lineage>
</organism>
<evidence type="ECO:0000256" key="3">
    <source>
        <dbReference type="ARBA" id="ARBA00022670"/>
    </source>
</evidence>
<keyword evidence="3" id="KW-0645">Protease</keyword>
<protein>
    <submittedName>
        <fullName evidence="10">Xaa-His dipeptidase</fullName>
        <ecNumber evidence="10">3.4.13.-</ecNumber>
    </submittedName>
</protein>
<dbReference type="Gene3D" id="3.30.70.360">
    <property type="match status" value="2"/>
</dbReference>
<evidence type="ECO:0000256" key="1">
    <source>
        <dbReference type="ARBA" id="ARBA00001947"/>
    </source>
</evidence>
<dbReference type="GO" id="GO:0006508">
    <property type="term" value="P:proteolysis"/>
    <property type="evidence" value="ECO:0007669"/>
    <property type="project" value="UniProtKB-KW"/>
</dbReference>
<dbReference type="SUPFAM" id="SSF53187">
    <property type="entry name" value="Zn-dependent exopeptidases"/>
    <property type="match status" value="1"/>
</dbReference>
<dbReference type="PANTHER" id="PTHR43808">
    <property type="entry name" value="ACETYLORNITHINE DEACETYLASE"/>
    <property type="match status" value="1"/>
</dbReference>
<evidence type="ECO:0000256" key="8">
    <source>
        <dbReference type="ARBA" id="ARBA00023049"/>
    </source>
</evidence>
<sequence>MTDDLQEQAIKDLQLMVACPSYCDEEHAEEGAPFGPGIAKCLDTTLDIFEKNGFSTYKDPKGYYGYAEIGEGTETLAVLCHLDVVPAGDLADWNTDPFKATLIDGNLALVGRGVQDDKGPTMMALYALKAVTEGTGLVPNKKIRFIFGTDEETLWRCMDHYNAEQPQADMGFAPDADFPLIYAEKGLLQAEMVGPKVTDYTVTGGSALNVVPNKAQYIGPKAKEVAQALEKLGYDYKQVDDSTIEVYGKAVHSKDAPEGINAITRLAEALATIYDDPMIQLLGKTVKADANGVTLVGDVEDEVSGKLTFNIATIQCDANGSKVGIDLRIPVTVDKDELVHRLSEKLEANGLEYSEVDYVASLYVPQDSTLVKNLLEVYRDYTGDMEEPLVSGGATFARTMNNCVAFGPFFPYSDNTEHQANETLDLKEMRQAMDIYAEAFYRLAFKE</sequence>
<gene>
    <name evidence="10" type="ORF">C683_1248</name>
</gene>
<dbReference type="PATRIC" id="fig|1234409.3.peg.1200"/>
<dbReference type="InterPro" id="IPR011650">
    <property type="entry name" value="Peptidase_M20_dimer"/>
</dbReference>
<keyword evidence="7 10" id="KW-0224">Dipeptidase</keyword>
<evidence type="ECO:0000313" key="11">
    <source>
        <dbReference type="Proteomes" id="UP000016057"/>
    </source>
</evidence>
<dbReference type="InterPro" id="IPR050072">
    <property type="entry name" value="Peptidase_M20A"/>
</dbReference>
<evidence type="ECO:0000313" key="10">
    <source>
        <dbReference type="EMBL" id="EKU26973.1"/>
    </source>
</evidence>
<dbReference type="NCBIfam" id="TIGR01887">
    <property type="entry name" value="dipeptidaselike"/>
    <property type="match status" value="1"/>
</dbReference>
<dbReference type="InterPro" id="IPR002933">
    <property type="entry name" value="Peptidase_M20"/>
</dbReference>
<evidence type="ECO:0000256" key="5">
    <source>
        <dbReference type="ARBA" id="ARBA00022801"/>
    </source>
</evidence>
<dbReference type="STRING" id="1234409.C683_1248"/>
<accession>K8ZK57</accession>
<evidence type="ECO:0000256" key="7">
    <source>
        <dbReference type="ARBA" id="ARBA00022997"/>
    </source>
</evidence>
<evidence type="ECO:0000256" key="4">
    <source>
        <dbReference type="ARBA" id="ARBA00022723"/>
    </source>
</evidence>
<keyword evidence="6" id="KW-0862">Zinc</keyword>
<dbReference type="GO" id="GO:0008270">
    <property type="term" value="F:zinc ion binding"/>
    <property type="evidence" value="ECO:0007669"/>
    <property type="project" value="InterPro"/>
</dbReference>
<dbReference type="InterPro" id="IPR010964">
    <property type="entry name" value="M20A_pepV-rel"/>
</dbReference>
<keyword evidence="8" id="KW-0482">Metalloprotease</keyword>
<dbReference type="GO" id="GO:0006526">
    <property type="term" value="P:L-arginine biosynthetic process"/>
    <property type="evidence" value="ECO:0007669"/>
    <property type="project" value="TreeGrafter"/>
</dbReference>
<dbReference type="EC" id="3.4.13.-" evidence="10"/>
<feature type="domain" description="Peptidase M20 dimerisation" evidence="9">
    <location>
        <begin position="243"/>
        <end position="353"/>
    </location>
</feature>
<keyword evidence="11" id="KW-1185">Reference proteome</keyword>
<keyword evidence="5 10" id="KW-0378">Hydrolase</keyword>
<dbReference type="GO" id="GO:0008777">
    <property type="term" value="F:acetylornithine deacetylase activity"/>
    <property type="evidence" value="ECO:0007669"/>
    <property type="project" value="TreeGrafter"/>
</dbReference>
<dbReference type="NCBIfam" id="NF005542">
    <property type="entry name" value="PRK07205.1"/>
    <property type="match status" value="1"/>
</dbReference>
<dbReference type="GO" id="GO:0008237">
    <property type="term" value="F:metallopeptidase activity"/>
    <property type="evidence" value="ECO:0007669"/>
    <property type="project" value="UniProtKB-KW"/>
</dbReference>
<dbReference type="Proteomes" id="UP000016057">
    <property type="component" value="Unassembled WGS sequence"/>
</dbReference>
<dbReference type="Pfam" id="PF01546">
    <property type="entry name" value="Peptidase_M20"/>
    <property type="match status" value="1"/>
</dbReference>
<dbReference type="Pfam" id="PF07687">
    <property type="entry name" value="M20_dimer"/>
    <property type="match status" value="1"/>
</dbReference>
<dbReference type="AlphaFoldDB" id="K8ZK57"/>
<comment type="similarity">
    <text evidence="2">Belongs to the peptidase M20A family.</text>
</comment>
<dbReference type="SUPFAM" id="SSF55031">
    <property type="entry name" value="Bacterial exopeptidase dimerisation domain"/>
    <property type="match status" value="1"/>
</dbReference>
<comment type="caution">
    <text evidence="10">The sequence shown here is derived from an EMBL/GenBank/DDBJ whole genome shotgun (WGS) entry which is preliminary data.</text>
</comment>
<reference evidence="10 11" key="1">
    <citation type="journal article" date="2013" name="Genome Announc.">
        <title>Draft Genome Sequence of Catellicoccus marimammalium, a Novel Species Commonly Found in Gull Feces.</title>
        <authorList>
            <person name="Weigand M.R."/>
            <person name="Ryu H."/>
            <person name="Bozcek L."/>
            <person name="Konstantinidis K.T."/>
            <person name="Santo Domingo J.W."/>
        </authorList>
    </citation>
    <scope>NUCLEOTIDE SEQUENCE [LARGE SCALE GENOMIC DNA]</scope>
    <source>
        <strain evidence="10 11">M35/04/3</strain>
    </source>
</reference>